<dbReference type="InterPro" id="IPR002401">
    <property type="entry name" value="Cyt_P450_E_grp-I"/>
</dbReference>
<evidence type="ECO:0000256" key="7">
    <source>
        <dbReference type="PIRSR" id="PIRSR602401-1"/>
    </source>
</evidence>
<protein>
    <recommendedName>
        <fullName evidence="11">Cytochrome P450 monooxygenase</fullName>
    </recommendedName>
</protein>
<evidence type="ECO:0008006" key="11">
    <source>
        <dbReference type="Google" id="ProtNLM"/>
    </source>
</evidence>
<organism evidence="9 10">
    <name type="scientific">Aspergillus carbonarius (strain ITEM 5010)</name>
    <dbReference type="NCBI Taxonomy" id="602072"/>
    <lineage>
        <taxon>Eukaryota</taxon>
        <taxon>Fungi</taxon>
        <taxon>Dikarya</taxon>
        <taxon>Ascomycota</taxon>
        <taxon>Pezizomycotina</taxon>
        <taxon>Eurotiomycetes</taxon>
        <taxon>Eurotiomycetidae</taxon>
        <taxon>Eurotiales</taxon>
        <taxon>Aspergillaceae</taxon>
        <taxon>Aspergillus</taxon>
        <taxon>Aspergillus subgen. Circumdati</taxon>
    </lineage>
</organism>
<keyword evidence="6 8" id="KW-0503">Monooxygenase</keyword>
<dbReference type="SUPFAM" id="SSF48264">
    <property type="entry name" value="Cytochrome P450"/>
    <property type="match status" value="1"/>
</dbReference>
<dbReference type="EMBL" id="KV907495">
    <property type="protein sequence ID" value="OOF98867.1"/>
    <property type="molecule type" value="Genomic_DNA"/>
</dbReference>
<accession>A0A1R3RWN5</accession>
<dbReference type="PRINTS" id="PR00385">
    <property type="entry name" value="P450"/>
</dbReference>
<keyword evidence="5 7" id="KW-0408">Iron</keyword>
<dbReference type="OrthoDB" id="1470350at2759"/>
<keyword evidence="10" id="KW-1185">Reference proteome</keyword>
<evidence type="ECO:0000313" key="10">
    <source>
        <dbReference type="Proteomes" id="UP000188318"/>
    </source>
</evidence>
<evidence type="ECO:0000256" key="1">
    <source>
        <dbReference type="ARBA" id="ARBA00001971"/>
    </source>
</evidence>
<dbReference type="GO" id="GO:0005506">
    <property type="term" value="F:iron ion binding"/>
    <property type="evidence" value="ECO:0007669"/>
    <property type="project" value="InterPro"/>
</dbReference>
<evidence type="ECO:0000256" key="2">
    <source>
        <dbReference type="ARBA" id="ARBA00010617"/>
    </source>
</evidence>
<dbReference type="PRINTS" id="PR00463">
    <property type="entry name" value="EP450I"/>
</dbReference>
<name>A0A1R3RWN5_ASPC5</name>
<keyword evidence="4 8" id="KW-0560">Oxidoreductase</keyword>
<gene>
    <name evidence="9" type="ORF">ASPCADRAFT_162654</name>
</gene>
<dbReference type="OMA" id="PDECSLW"/>
<dbReference type="GO" id="GO:0016705">
    <property type="term" value="F:oxidoreductase activity, acting on paired donors, with incorporation or reduction of molecular oxygen"/>
    <property type="evidence" value="ECO:0007669"/>
    <property type="project" value="InterPro"/>
</dbReference>
<dbReference type="PROSITE" id="PS00086">
    <property type="entry name" value="CYTOCHROME_P450"/>
    <property type="match status" value="1"/>
</dbReference>
<dbReference type="InterPro" id="IPR050121">
    <property type="entry name" value="Cytochrome_P450_monoxygenase"/>
</dbReference>
<proteinExistence type="inferred from homology"/>
<keyword evidence="7 8" id="KW-0349">Heme</keyword>
<dbReference type="GO" id="GO:0020037">
    <property type="term" value="F:heme binding"/>
    <property type="evidence" value="ECO:0007669"/>
    <property type="project" value="InterPro"/>
</dbReference>
<evidence type="ECO:0000256" key="4">
    <source>
        <dbReference type="ARBA" id="ARBA00023002"/>
    </source>
</evidence>
<evidence type="ECO:0000256" key="3">
    <source>
        <dbReference type="ARBA" id="ARBA00022723"/>
    </source>
</evidence>
<dbReference type="Proteomes" id="UP000188318">
    <property type="component" value="Unassembled WGS sequence"/>
</dbReference>
<feature type="binding site" description="axial binding residue" evidence="7">
    <location>
        <position position="480"/>
    </location>
    <ligand>
        <name>heme</name>
        <dbReference type="ChEBI" id="CHEBI:30413"/>
    </ligand>
    <ligandPart>
        <name>Fe</name>
        <dbReference type="ChEBI" id="CHEBI:18248"/>
    </ligandPart>
</feature>
<dbReference type="CDD" id="cd11070">
    <property type="entry name" value="CYP56-like"/>
    <property type="match status" value="1"/>
</dbReference>
<comment type="similarity">
    <text evidence="2 8">Belongs to the cytochrome P450 family.</text>
</comment>
<evidence type="ECO:0000256" key="8">
    <source>
        <dbReference type="RuleBase" id="RU000461"/>
    </source>
</evidence>
<dbReference type="InterPro" id="IPR001128">
    <property type="entry name" value="Cyt_P450"/>
</dbReference>
<dbReference type="InterPro" id="IPR036396">
    <property type="entry name" value="Cyt_P450_sf"/>
</dbReference>
<evidence type="ECO:0000313" key="9">
    <source>
        <dbReference type="EMBL" id="OOF98867.1"/>
    </source>
</evidence>
<dbReference type="AlphaFoldDB" id="A0A1R3RWN5"/>
<comment type="cofactor">
    <cofactor evidence="1 7">
        <name>heme</name>
        <dbReference type="ChEBI" id="CHEBI:30413"/>
    </cofactor>
</comment>
<reference evidence="10" key="1">
    <citation type="journal article" date="2017" name="Genome Biol.">
        <title>Comparative genomics reveals high biological diversity and specific adaptations in the industrially and medically important fungal genus Aspergillus.</title>
        <authorList>
            <person name="de Vries R.P."/>
            <person name="Riley R."/>
            <person name="Wiebenga A."/>
            <person name="Aguilar-Osorio G."/>
            <person name="Amillis S."/>
            <person name="Uchima C.A."/>
            <person name="Anderluh G."/>
            <person name="Asadollahi M."/>
            <person name="Askin M."/>
            <person name="Barry K."/>
            <person name="Battaglia E."/>
            <person name="Bayram O."/>
            <person name="Benocci T."/>
            <person name="Braus-Stromeyer S.A."/>
            <person name="Caldana C."/>
            <person name="Canovas D."/>
            <person name="Cerqueira G.C."/>
            <person name="Chen F."/>
            <person name="Chen W."/>
            <person name="Choi C."/>
            <person name="Clum A."/>
            <person name="Dos Santos R.A."/>
            <person name="Damasio A.R."/>
            <person name="Diallinas G."/>
            <person name="Emri T."/>
            <person name="Fekete E."/>
            <person name="Flipphi M."/>
            <person name="Freyberg S."/>
            <person name="Gallo A."/>
            <person name="Gournas C."/>
            <person name="Habgood R."/>
            <person name="Hainaut M."/>
            <person name="Harispe M.L."/>
            <person name="Henrissat B."/>
            <person name="Hilden K.S."/>
            <person name="Hope R."/>
            <person name="Hossain A."/>
            <person name="Karabika E."/>
            <person name="Karaffa L."/>
            <person name="Karanyi Z."/>
            <person name="Krasevec N."/>
            <person name="Kuo A."/>
            <person name="Kusch H."/>
            <person name="LaButti K."/>
            <person name="Lagendijk E.L."/>
            <person name="Lapidus A."/>
            <person name="Levasseur A."/>
            <person name="Lindquist E."/>
            <person name="Lipzen A."/>
            <person name="Logrieco A.F."/>
            <person name="MacCabe A."/>
            <person name="Maekelae M.R."/>
            <person name="Malavazi I."/>
            <person name="Melin P."/>
            <person name="Meyer V."/>
            <person name="Mielnichuk N."/>
            <person name="Miskei M."/>
            <person name="Molnar A.P."/>
            <person name="Mule G."/>
            <person name="Ngan C.Y."/>
            <person name="Orejas M."/>
            <person name="Orosz E."/>
            <person name="Ouedraogo J.P."/>
            <person name="Overkamp K.M."/>
            <person name="Park H.-S."/>
            <person name="Perrone G."/>
            <person name="Piumi F."/>
            <person name="Punt P.J."/>
            <person name="Ram A.F."/>
            <person name="Ramon A."/>
            <person name="Rauscher S."/>
            <person name="Record E."/>
            <person name="Riano-Pachon D.M."/>
            <person name="Robert V."/>
            <person name="Roehrig J."/>
            <person name="Ruller R."/>
            <person name="Salamov A."/>
            <person name="Salih N.S."/>
            <person name="Samson R.A."/>
            <person name="Sandor E."/>
            <person name="Sanguinetti M."/>
            <person name="Schuetze T."/>
            <person name="Sepcic K."/>
            <person name="Shelest E."/>
            <person name="Sherlock G."/>
            <person name="Sophianopoulou V."/>
            <person name="Squina F.M."/>
            <person name="Sun H."/>
            <person name="Susca A."/>
            <person name="Todd R.B."/>
            <person name="Tsang A."/>
            <person name="Unkles S.E."/>
            <person name="van de Wiele N."/>
            <person name="van Rossen-Uffink D."/>
            <person name="Oliveira J.V."/>
            <person name="Vesth T.C."/>
            <person name="Visser J."/>
            <person name="Yu J.-H."/>
            <person name="Zhou M."/>
            <person name="Andersen M.R."/>
            <person name="Archer D.B."/>
            <person name="Baker S.E."/>
            <person name="Benoit I."/>
            <person name="Brakhage A.A."/>
            <person name="Braus G.H."/>
            <person name="Fischer R."/>
            <person name="Frisvad J.C."/>
            <person name="Goldman G.H."/>
            <person name="Houbraken J."/>
            <person name="Oakley B."/>
            <person name="Pocsi I."/>
            <person name="Scazzocchio C."/>
            <person name="Seiboth B."/>
            <person name="vanKuyk P.A."/>
            <person name="Wortman J."/>
            <person name="Dyer P.S."/>
            <person name="Grigoriev I.V."/>
        </authorList>
    </citation>
    <scope>NUCLEOTIDE SEQUENCE [LARGE SCALE GENOMIC DNA]</scope>
    <source>
        <strain evidence="10">ITEM 5010</strain>
    </source>
</reference>
<dbReference type="Gene3D" id="1.10.630.10">
    <property type="entry name" value="Cytochrome P450"/>
    <property type="match status" value="1"/>
</dbReference>
<evidence type="ECO:0000256" key="5">
    <source>
        <dbReference type="ARBA" id="ARBA00023004"/>
    </source>
</evidence>
<dbReference type="Pfam" id="PF00067">
    <property type="entry name" value="p450"/>
    <property type="match status" value="1"/>
</dbReference>
<sequence length="548" mass="62240">MELTLGTVLAALTGLYLLYKVLSFARFYIIGRRSGFPLFVTPLFTQHILWQIAGPTFEPQFRRYLPRWLYEHLDLTIHGWEFRHKNEMHRRFGKIFAVVSPDECSLWIADPTVASTVLQRRKDFVMPSIVAQFMGFFGPTLLQSNGEDWTRMRRIIAPNLNETIMDTVWNETSRQAHSMLGYLLQHPGGETLSGLRSVAINVLGQAGYGQNQPWSPDFMATLGQDWEGARVSYFKTIAMVTDRFLESALIPAKLKTLPFMPKYLRLLGRQMANVPQYVKEILDDERNAKLGESSKQRSNLMDLLVQFTDPDKERSLSSLFLTESEISGNLWVFTAAGFDTTANTLGYAVMFLAMYPQWQDWMREELRGLDADVSNWGYDVFPRCPRVMAVLLETLRLVSPIPHTTRSVATTQQIADGHGIHVLSPPMTVFVAQQSIHTDADLWGADVDEFRPTRWLDEAGQAVVPPKGTFLPWSGGPRVCPGLKMSQVEFVATIATLFRHARCEPLPLEGVTAEALQARLKELMNDSAPKLTMQVKKPHEVQLRWVQC</sequence>
<dbReference type="STRING" id="602072.A0A1R3RWN5"/>
<evidence type="ECO:0000256" key="6">
    <source>
        <dbReference type="ARBA" id="ARBA00023033"/>
    </source>
</evidence>
<keyword evidence="3 7" id="KW-0479">Metal-binding</keyword>
<dbReference type="PANTHER" id="PTHR24305:SF166">
    <property type="entry name" value="CYTOCHROME P450 12A4, MITOCHONDRIAL-RELATED"/>
    <property type="match status" value="1"/>
</dbReference>
<dbReference type="VEuPathDB" id="FungiDB:ASPCADRAFT_162654"/>
<dbReference type="GO" id="GO:0004497">
    <property type="term" value="F:monooxygenase activity"/>
    <property type="evidence" value="ECO:0007669"/>
    <property type="project" value="UniProtKB-KW"/>
</dbReference>
<dbReference type="PANTHER" id="PTHR24305">
    <property type="entry name" value="CYTOCHROME P450"/>
    <property type="match status" value="1"/>
</dbReference>
<dbReference type="InterPro" id="IPR017972">
    <property type="entry name" value="Cyt_P450_CS"/>
</dbReference>